<dbReference type="EC" id="3.2.2.23" evidence="5"/>
<feature type="domain" description="Formamidopyrimidine-DNA glycosylase catalytic" evidence="22">
    <location>
        <begin position="2"/>
        <end position="117"/>
    </location>
</feature>
<evidence type="ECO:0000256" key="13">
    <source>
        <dbReference type="ARBA" id="ARBA00023125"/>
    </source>
</evidence>
<dbReference type="Pfam" id="PF06831">
    <property type="entry name" value="H2TH"/>
    <property type="match status" value="1"/>
</dbReference>
<proteinExistence type="inferred from homology"/>
<dbReference type="Proteomes" id="UP000319852">
    <property type="component" value="Chromosome"/>
</dbReference>
<dbReference type="GO" id="GO:0008270">
    <property type="term" value="F:zinc ion binding"/>
    <property type="evidence" value="ECO:0007669"/>
    <property type="project" value="UniProtKB-KW"/>
</dbReference>
<keyword evidence="17 23" id="KW-0326">Glycosidase</keyword>
<dbReference type="InterPro" id="IPR015887">
    <property type="entry name" value="DNA_glyclase_Znf_dom_DNA_BS"/>
</dbReference>
<dbReference type="PROSITE" id="PS51066">
    <property type="entry name" value="ZF_FPG_2"/>
    <property type="match status" value="1"/>
</dbReference>
<evidence type="ECO:0000256" key="6">
    <source>
        <dbReference type="ARBA" id="ARBA00012720"/>
    </source>
</evidence>
<evidence type="ECO:0000256" key="15">
    <source>
        <dbReference type="ARBA" id="ARBA00023239"/>
    </source>
</evidence>
<evidence type="ECO:0000256" key="2">
    <source>
        <dbReference type="ARBA" id="ARBA00001947"/>
    </source>
</evidence>
<dbReference type="InterPro" id="IPR020629">
    <property type="entry name" value="FPG_Glyclase"/>
</dbReference>
<dbReference type="InterPro" id="IPR015886">
    <property type="entry name" value="H2TH_FPG"/>
</dbReference>
<keyword evidence="15" id="KW-0456">Lyase</keyword>
<dbReference type="GO" id="GO:0006284">
    <property type="term" value="P:base-excision repair"/>
    <property type="evidence" value="ECO:0007669"/>
    <property type="project" value="InterPro"/>
</dbReference>
<evidence type="ECO:0000256" key="9">
    <source>
        <dbReference type="ARBA" id="ARBA00022763"/>
    </source>
</evidence>
<evidence type="ECO:0000256" key="17">
    <source>
        <dbReference type="ARBA" id="ARBA00023295"/>
    </source>
</evidence>
<accession>A0A517MZN1</accession>
<dbReference type="NCBIfam" id="TIGR00577">
    <property type="entry name" value="fpg"/>
    <property type="match status" value="1"/>
</dbReference>
<protein>
    <recommendedName>
        <fullName evidence="7">Formamidopyrimidine-DNA glycosylase</fullName>
        <ecNumber evidence="5">3.2.2.23</ecNumber>
        <ecNumber evidence="6">4.2.99.18</ecNumber>
    </recommendedName>
    <alternativeName>
        <fullName evidence="18">DNA-(apurinic or apyrimidinic site) lyase MutM</fullName>
    </alternativeName>
</protein>
<dbReference type="GO" id="GO:0034039">
    <property type="term" value="F:8-oxo-7,8-dihydroguanine DNA N-glycosylase activity"/>
    <property type="evidence" value="ECO:0007669"/>
    <property type="project" value="TreeGrafter"/>
</dbReference>
<dbReference type="KEGG" id="amob:HG15A2_36500"/>
<dbReference type="SUPFAM" id="SSF81624">
    <property type="entry name" value="N-terminal domain of MutM-like DNA repair proteins"/>
    <property type="match status" value="1"/>
</dbReference>
<evidence type="ECO:0000256" key="12">
    <source>
        <dbReference type="ARBA" id="ARBA00022833"/>
    </source>
</evidence>
<dbReference type="EMBL" id="CP036263">
    <property type="protein sequence ID" value="QDT00314.1"/>
    <property type="molecule type" value="Genomic_DNA"/>
</dbReference>
<evidence type="ECO:0000313" key="24">
    <source>
        <dbReference type="Proteomes" id="UP000319852"/>
    </source>
</evidence>
<dbReference type="InterPro" id="IPR000214">
    <property type="entry name" value="Znf_DNA_glyclase/AP_lyase"/>
</dbReference>
<reference evidence="23 24" key="1">
    <citation type="submission" date="2019-02" db="EMBL/GenBank/DDBJ databases">
        <title>Deep-cultivation of Planctomycetes and their phenomic and genomic characterization uncovers novel biology.</title>
        <authorList>
            <person name="Wiegand S."/>
            <person name="Jogler M."/>
            <person name="Boedeker C."/>
            <person name="Pinto D."/>
            <person name="Vollmers J."/>
            <person name="Rivas-Marin E."/>
            <person name="Kohn T."/>
            <person name="Peeters S.H."/>
            <person name="Heuer A."/>
            <person name="Rast P."/>
            <person name="Oberbeckmann S."/>
            <person name="Bunk B."/>
            <person name="Jeske O."/>
            <person name="Meyerdierks A."/>
            <person name="Storesund J.E."/>
            <person name="Kallscheuer N."/>
            <person name="Luecker S."/>
            <person name="Lage O.M."/>
            <person name="Pohl T."/>
            <person name="Merkel B.J."/>
            <person name="Hornburger P."/>
            <person name="Mueller R.-W."/>
            <person name="Bruemmer F."/>
            <person name="Labrenz M."/>
            <person name="Spormann A.M."/>
            <person name="Op den Camp H."/>
            <person name="Overmann J."/>
            <person name="Amann R."/>
            <person name="Jetten M.S.M."/>
            <person name="Mascher T."/>
            <person name="Medema M.H."/>
            <person name="Devos D.P."/>
            <person name="Kaster A.-K."/>
            <person name="Ovreas L."/>
            <person name="Rohde M."/>
            <person name="Galperin M.Y."/>
            <person name="Jogler C."/>
        </authorList>
    </citation>
    <scope>NUCLEOTIDE SEQUENCE [LARGE SCALE GENOMIC DNA]</scope>
    <source>
        <strain evidence="23 24">HG15A2</strain>
    </source>
</reference>
<dbReference type="SMART" id="SM00898">
    <property type="entry name" value="Fapy_DNA_glyco"/>
    <property type="match status" value="1"/>
</dbReference>
<dbReference type="Pfam" id="PF01149">
    <property type="entry name" value="Fapy_DNA_glyco"/>
    <property type="match status" value="1"/>
</dbReference>
<evidence type="ECO:0000256" key="1">
    <source>
        <dbReference type="ARBA" id="ARBA00001668"/>
    </source>
</evidence>
<sequence length="285" mass="31380">MPELPEVETMRRGIDSVVGSRIVAVERPPCPRKPISLTPALPSLRKRLVNHKIDRTGRAGKRVVLWLTSGEALIFEPRMTGLVLLVDPPTTEHLRLRLRLSGGPQTELLYWDRRGLGNVHCLSAKAFGQRYGLAKLGPDALDITAEQFAERLGSSARMIKVALLDQRAVAGIGNLYAVEILHVAGIHPERQCRLMSDAQWEALTAATHAVLSEAIRYEGSTLSDGTYRNALNQVGGYQNEHRVYNRAGELCPRCGGTIQRVVHAQRSTFFCGKCQTKRGANTGSI</sequence>
<dbReference type="PANTHER" id="PTHR22993">
    <property type="entry name" value="FORMAMIDOPYRIMIDINE-DNA GLYCOSYLASE"/>
    <property type="match status" value="1"/>
</dbReference>
<keyword evidence="8" id="KW-0479">Metal-binding</keyword>
<evidence type="ECO:0000313" key="23">
    <source>
        <dbReference type="EMBL" id="QDT00314.1"/>
    </source>
</evidence>
<feature type="domain" description="FPG-type" evidence="21">
    <location>
        <begin position="242"/>
        <end position="276"/>
    </location>
</feature>
<keyword evidence="12" id="KW-0862">Zinc</keyword>
<comment type="similarity">
    <text evidence="3">Belongs to the FPG family.</text>
</comment>
<evidence type="ECO:0000256" key="5">
    <source>
        <dbReference type="ARBA" id="ARBA00012024"/>
    </source>
</evidence>
<evidence type="ECO:0000259" key="22">
    <source>
        <dbReference type="PROSITE" id="PS51068"/>
    </source>
</evidence>
<evidence type="ECO:0000256" key="18">
    <source>
        <dbReference type="ARBA" id="ARBA00030638"/>
    </source>
</evidence>
<keyword evidence="13" id="KW-0238">DNA-binding</keyword>
<dbReference type="CDD" id="cd08966">
    <property type="entry name" value="EcFpg-like_N"/>
    <property type="match status" value="1"/>
</dbReference>
<keyword evidence="9" id="KW-0227">DNA damage</keyword>
<evidence type="ECO:0000256" key="20">
    <source>
        <dbReference type="PROSITE-ProRule" id="PRU00391"/>
    </source>
</evidence>
<evidence type="ECO:0000256" key="19">
    <source>
        <dbReference type="ARBA" id="ARBA00044632"/>
    </source>
</evidence>
<dbReference type="FunFam" id="1.10.8.50:FF:000003">
    <property type="entry name" value="Formamidopyrimidine-DNA glycosylase"/>
    <property type="match status" value="1"/>
</dbReference>
<dbReference type="InterPro" id="IPR010663">
    <property type="entry name" value="Znf_FPG/IleRS"/>
</dbReference>
<dbReference type="SUPFAM" id="SSF57716">
    <property type="entry name" value="Glucocorticoid receptor-like (DNA-binding domain)"/>
    <property type="match status" value="1"/>
</dbReference>
<dbReference type="InterPro" id="IPR010979">
    <property type="entry name" value="Ribosomal_uS13-like_H2TH"/>
</dbReference>
<keyword evidence="16" id="KW-0511">Multifunctional enzyme</keyword>
<organism evidence="23 24">
    <name type="scientific">Adhaeretor mobilis</name>
    <dbReference type="NCBI Taxonomy" id="1930276"/>
    <lineage>
        <taxon>Bacteria</taxon>
        <taxon>Pseudomonadati</taxon>
        <taxon>Planctomycetota</taxon>
        <taxon>Planctomycetia</taxon>
        <taxon>Pirellulales</taxon>
        <taxon>Lacipirellulaceae</taxon>
        <taxon>Adhaeretor</taxon>
    </lineage>
</organism>
<gene>
    <name evidence="23" type="primary">mutM</name>
    <name evidence="23" type="ORF">HG15A2_36500</name>
</gene>
<dbReference type="AlphaFoldDB" id="A0A517MZN1"/>
<keyword evidence="24" id="KW-1185">Reference proteome</keyword>
<evidence type="ECO:0000256" key="8">
    <source>
        <dbReference type="ARBA" id="ARBA00022723"/>
    </source>
</evidence>
<dbReference type="RefSeq" id="WP_145061730.1">
    <property type="nucleotide sequence ID" value="NZ_CP036263.1"/>
</dbReference>
<dbReference type="PANTHER" id="PTHR22993:SF9">
    <property type="entry name" value="FORMAMIDOPYRIMIDINE-DNA GLYCOSYLASE"/>
    <property type="match status" value="1"/>
</dbReference>
<evidence type="ECO:0000256" key="7">
    <source>
        <dbReference type="ARBA" id="ARBA00016240"/>
    </source>
</evidence>
<dbReference type="SUPFAM" id="SSF46946">
    <property type="entry name" value="S13-like H2TH domain"/>
    <property type="match status" value="1"/>
</dbReference>
<evidence type="ECO:0000256" key="11">
    <source>
        <dbReference type="ARBA" id="ARBA00022801"/>
    </source>
</evidence>
<dbReference type="Pfam" id="PF06827">
    <property type="entry name" value="zf-FPG_IleRS"/>
    <property type="match status" value="1"/>
</dbReference>
<keyword evidence="10 20" id="KW-0863">Zinc-finger</keyword>
<name>A0A517MZN1_9BACT</name>
<comment type="cofactor">
    <cofactor evidence="2">
        <name>Zn(2+)</name>
        <dbReference type="ChEBI" id="CHEBI:29105"/>
    </cofactor>
</comment>
<dbReference type="InterPro" id="IPR012319">
    <property type="entry name" value="FPG_cat"/>
</dbReference>
<dbReference type="EC" id="4.2.99.18" evidence="6"/>
<dbReference type="SMART" id="SM01232">
    <property type="entry name" value="H2TH"/>
    <property type="match status" value="1"/>
</dbReference>
<dbReference type="InterPro" id="IPR035937">
    <property type="entry name" value="FPG_N"/>
</dbReference>
<evidence type="ECO:0000256" key="10">
    <source>
        <dbReference type="ARBA" id="ARBA00022771"/>
    </source>
</evidence>
<evidence type="ECO:0000256" key="14">
    <source>
        <dbReference type="ARBA" id="ARBA00023204"/>
    </source>
</evidence>
<evidence type="ECO:0000256" key="4">
    <source>
        <dbReference type="ARBA" id="ARBA00011245"/>
    </source>
</evidence>
<dbReference type="PROSITE" id="PS51068">
    <property type="entry name" value="FPG_CAT"/>
    <property type="match status" value="1"/>
</dbReference>
<evidence type="ECO:0000256" key="16">
    <source>
        <dbReference type="ARBA" id="ARBA00023268"/>
    </source>
</evidence>
<dbReference type="GO" id="GO:0003684">
    <property type="term" value="F:damaged DNA binding"/>
    <property type="evidence" value="ECO:0007669"/>
    <property type="project" value="InterPro"/>
</dbReference>
<comment type="catalytic activity">
    <reaction evidence="1">
        <text>Hydrolysis of DNA containing ring-opened 7-methylguanine residues, releasing 2,6-diamino-4-hydroxy-5-(N-methyl)formamidopyrimidine.</text>
        <dbReference type="EC" id="3.2.2.23"/>
    </reaction>
</comment>
<dbReference type="GO" id="GO:0140078">
    <property type="term" value="F:class I DNA-(apurinic or apyrimidinic site) endonuclease activity"/>
    <property type="evidence" value="ECO:0007669"/>
    <property type="project" value="UniProtKB-EC"/>
</dbReference>
<dbReference type="Gene3D" id="1.10.8.50">
    <property type="match status" value="1"/>
</dbReference>
<keyword evidence="11 23" id="KW-0378">Hydrolase</keyword>
<dbReference type="PROSITE" id="PS01242">
    <property type="entry name" value="ZF_FPG_1"/>
    <property type="match status" value="1"/>
</dbReference>
<evidence type="ECO:0000256" key="3">
    <source>
        <dbReference type="ARBA" id="ARBA00009409"/>
    </source>
</evidence>
<comment type="subunit">
    <text evidence="4">Monomer.</text>
</comment>
<keyword evidence="14" id="KW-0234">DNA repair</keyword>
<dbReference type="NCBIfam" id="NF002211">
    <property type="entry name" value="PRK01103.1"/>
    <property type="match status" value="1"/>
</dbReference>
<comment type="catalytic activity">
    <reaction evidence="19">
        <text>2'-deoxyribonucleotide-(2'-deoxyribose 5'-phosphate)-2'-deoxyribonucleotide-DNA = a 3'-end 2'-deoxyribonucleotide-(2,3-dehydro-2,3-deoxyribose 5'-phosphate)-DNA + a 5'-end 5'-phospho-2'-deoxyribonucleoside-DNA + H(+)</text>
        <dbReference type="Rhea" id="RHEA:66592"/>
        <dbReference type="Rhea" id="RHEA-COMP:13180"/>
        <dbReference type="Rhea" id="RHEA-COMP:16897"/>
        <dbReference type="Rhea" id="RHEA-COMP:17067"/>
        <dbReference type="ChEBI" id="CHEBI:15378"/>
        <dbReference type="ChEBI" id="CHEBI:136412"/>
        <dbReference type="ChEBI" id="CHEBI:157695"/>
        <dbReference type="ChEBI" id="CHEBI:167181"/>
        <dbReference type="EC" id="4.2.99.18"/>
    </reaction>
</comment>
<dbReference type="OrthoDB" id="9800855at2"/>
<dbReference type="Gene3D" id="3.20.190.10">
    <property type="entry name" value="MutM-like, N-terminal"/>
    <property type="match status" value="1"/>
</dbReference>
<evidence type="ECO:0000259" key="21">
    <source>
        <dbReference type="PROSITE" id="PS51066"/>
    </source>
</evidence>